<evidence type="ECO:0000256" key="3">
    <source>
        <dbReference type="ARBA" id="ARBA00023141"/>
    </source>
</evidence>
<comment type="caution">
    <text evidence="6">The sequence shown here is derived from an EMBL/GenBank/DDBJ whole genome shotgun (WGS) entry which is preliminary data.</text>
</comment>
<feature type="domain" description="THIF-type NAD/FAD binding fold" evidence="4">
    <location>
        <begin position="126"/>
        <end position="171"/>
    </location>
</feature>
<accession>A0A2T7USN3</accession>
<dbReference type="Pfam" id="PF00899">
    <property type="entry name" value="ThiF"/>
    <property type="match status" value="1"/>
</dbReference>
<sequence length="263" mass="27560">MNAAFPTGATRVHFLIGQPTVQAKSPTAMTRLYAERGLDAMVLPLSVPPGALGTLAPALWPVENLGGLIVTVPHKIEAREIARELSDAARRCGAVNVLRRLPEGGWYGDNFDGEAMVQAIRAAGFDLRGARVLLVGAGGVGKPIALSLAAAGVAGLRVRDTDPRRAADLTRLLRQHFPALDPAGSADLVVNATPLGLDPQDPLPATEAEILSARCLADVTTPRDTSMMIGMGRAAGLITVDGHAMYQAQLRTILDFVDEAPGP</sequence>
<keyword evidence="7" id="KW-1185">Reference proteome</keyword>
<dbReference type="EMBL" id="QDDR01000004">
    <property type="protein sequence ID" value="PVE47662.1"/>
    <property type="molecule type" value="Genomic_DNA"/>
</dbReference>
<dbReference type="InterPro" id="IPR013708">
    <property type="entry name" value="Shikimate_DH-bd_N"/>
</dbReference>
<keyword evidence="3" id="KW-0057">Aromatic amino acid biosynthesis</keyword>
<reference evidence="6 7" key="1">
    <citation type="journal article" date="2011" name="Syst. Appl. Microbiol.">
        <title>Defluviimonas denitrificans gen. nov., sp. nov., and Pararhodobacter aggregans gen. nov., sp. nov., non-phototrophic Rhodobacteraceae from the biofilter of a marine aquaculture.</title>
        <authorList>
            <person name="Foesel B.U."/>
            <person name="Drake H.L."/>
            <person name="Schramm A."/>
        </authorList>
    </citation>
    <scope>NUCLEOTIDE SEQUENCE [LARGE SCALE GENOMIC DNA]</scope>
    <source>
        <strain evidence="6 7">D1-19</strain>
    </source>
</reference>
<dbReference type="OrthoDB" id="7873617at2"/>
<dbReference type="GO" id="GO:0004764">
    <property type="term" value="F:shikimate 3-dehydrogenase (NADP+) activity"/>
    <property type="evidence" value="ECO:0007669"/>
    <property type="project" value="InterPro"/>
</dbReference>
<organism evidence="6 7">
    <name type="scientific">Pararhodobacter aggregans</name>
    <dbReference type="NCBI Taxonomy" id="404875"/>
    <lineage>
        <taxon>Bacteria</taxon>
        <taxon>Pseudomonadati</taxon>
        <taxon>Pseudomonadota</taxon>
        <taxon>Alphaproteobacteria</taxon>
        <taxon>Rhodobacterales</taxon>
        <taxon>Paracoccaceae</taxon>
        <taxon>Pararhodobacter</taxon>
    </lineage>
</organism>
<feature type="domain" description="Shikimate dehydrogenase substrate binding N-terminal" evidence="5">
    <location>
        <begin position="15"/>
        <end position="98"/>
    </location>
</feature>
<dbReference type="GO" id="GO:0009073">
    <property type="term" value="P:aromatic amino acid family biosynthetic process"/>
    <property type="evidence" value="ECO:0007669"/>
    <property type="project" value="UniProtKB-KW"/>
</dbReference>
<evidence type="ECO:0000259" key="5">
    <source>
        <dbReference type="Pfam" id="PF08501"/>
    </source>
</evidence>
<dbReference type="Gene3D" id="3.40.50.720">
    <property type="entry name" value="NAD(P)-binding Rossmann-like Domain"/>
    <property type="match status" value="1"/>
</dbReference>
<dbReference type="InterPro" id="IPR022893">
    <property type="entry name" value="Shikimate_DH_fam"/>
</dbReference>
<keyword evidence="2" id="KW-0560">Oxidoreductase</keyword>
<dbReference type="InterPro" id="IPR000594">
    <property type="entry name" value="ThiF_NAD_FAD-bd"/>
</dbReference>
<dbReference type="GO" id="GO:0050661">
    <property type="term" value="F:NADP binding"/>
    <property type="evidence" value="ECO:0007669"/>
    <property type="project" value="TreeGrafter"/>
</dbReference>
<evidence type="ECO:0000256" key="1">
    <source>
        <dbReference type="ARBA" id="ARBA00004871"/>
    </source>
</evidence>
<keyword evidence="3" id="KW-0028">Amino-acid biosynthesis</keyword>
<dbReference type="PANTHER" id="PTHR21089:SF1">
    <property type="entry name" value="BIFUNCTIONAL 3-DEHYDROQUINATE DEHYDRATASE_SHIKIMATE DEHYDROGENASE, CHLOROPLASTIC"/>
    <property type="match status" value="1"/>
</dbReference>
<comment type="pathway">
    <text evidence="1">Metabolic intermediate biosynthesis; chorismate biosynthesis; chorismate from D-erythrose 4-phosphate and phosphoenolpyruvate: step 4/7.</text>
</comment>
<protein>
    <submittedName>
        <fullName evidence="6">Shikimate dehydrogenase</fullName>
    </submittedName>
</protein>
<dbReference type="Proteomes" id="UP000244810">
    <property type="component" value="Unassembled WGS sequence"/>
</dbReference>
<dbReference type="AlphaFoldDB" id="A0A2T7USN3"/>
<evidence type="ECO:0000313" key="7">
    <source>
        <dbReference type="Proteomes" id="UP000244810"/>
    </source>
</evidence>
<dbReference type="InterPro" id="IPR036291">
    <property type="entry name" value="NAD(P)-bd_dom_sf"/>
</dbReference>
<gene>
    <name evidence="6" type="ORF">DDE23_09460</name>
</gene>
<dbReference type="GO" id="GO:0005829">
    <property type="term" value="C:cytosol"/>
    <property type="evidence" value="ECO:0007669"/>
    <property type="project" value="TreeGrafter"/>
</dbReference>
<dbReference type="PANTHER" id="PTHR21089">
    <property type="entry name" value="SHIKIMATE DEHYDROGENASE"/>
    <property type="match status" value="1"/>
</dbReference>
<dbReference type="SUPFAM" id="SSF51735">
    <property type="entry name" value="NAD(P)-binding Rossmann-fold domains"/>
    <property type="match status" value="1"/>
</dbReference>
<dbReference type="GO" id="GO:0019632">
    <property type="term" value="P:shikimate metabolic process"/>
    <property type="evidence" value="ECO:0007669"/>
    <property type="project" value="TreeGrafter"/>
</dbReference>
<evidence type="ECO:0000256" key="2">
    <source>
        <dbReference type="ARBA" id="ARBA00023002"/>
    </source>
</evidence>
<dbReference type="InterPro" id="IPR046346">
    <property type="entry name" value="Aminoacid_DH-like_N_sf"/>
</dbReference>
<proteinExistence type="predicted"/>
<evidence type="ECO:0000313" key="6">
    <source>
        <dbReference type="EMBL" id="PVE47662.1"/>
    </source>
</evidence>
<dbReference type="GO" id="GO:0009423">
    <property type="term" value="P:chorismate biosynthetic process"/>
    <property type="evidence" value="ECO:0007669"/>
    <property type="project" value="TreeGrafter"/>
</dbReference>
<evidence type="ECO:0000259" key="4">
    <source>
        <dbReference type="Pfam" id="PF00899"/>
    </source>
</evidence>
<dbReference type="SUPFAM" id="SSF53223">
    <property type="entry name" value="Aminoacid dehydrogenase-like, N-terminal domain"/>
    <property type="match status" value="1"/>
</dbReference>
<dbReference type="Pfam" id="PF08501">
    <property type="entry name" value="Shikimate_dh_N"/>
    <property type="match status" value="1"/>
</dbReference>
<dbReference type="Gene3D" id="3.40.50.10860">
    <property type="entry name" value="Leucine Dehydrogenase, chain A, domain 1"/>
    <property type="match status" value="1"/>
</dbReference>
<name>A0A2T7USN3_9RHOB</name>
<dbReference type="RefSeq" id="WP_107751034.1">
    <property type="nucleotide sequence ID" value="NZ_QBKF01000003.1"/>
</dbReference>